<dbReference type="Gene3D" id="3.30.420.40">
    <property type="match status" value="2"/>
</dbReference>
<keyword evidence="1" id="KW-0547">Nucleotide-binding</keyword>
<feature type="compositionally biased region" description="Basic and acidic residues" evidence="5">
    <location>
        <begin position="711"/>
        <end position="724"/>
    </location>
</feature>
<keyword evidence="3" id="KW-0143">Chaperone</keyword>
<evidence type="ECO:0000313" key="7">
    <source>
        <dbReference type="Proteomes" id="UP000008694"/>
    </source>
</evidence>
<dbReference type="STRING" id="81972.D7KMH2"/>
<organism evidence="7">
    <name type="scientific">Arabidopsis lyrata subsp. lyrata</name>
    <name type="common">Lyre-leaved rock-cress</name>
    <dbReference type="NCBI Taxonomy" id="81972"/>
    <lineage>
        <taxon>Eukaryota</taxon>
        <taxon>Viridiplantae</taxon>
        <taxon>Streptophyta</taxon>
        <taxon>Embryophyta</taxon>
        <taxon>Tracheophyta</taxon>
        <taxon>Spermatophyta</taxon>
        <taxon>Magnoliopsida</taxon>
        <taxon>eudicotyledons</taxon>
        <taxon>Gunneridae</taxon>
        <taxon>Pentapetalae</taxon>
        <taxon>rosids</taxon>
        <taxon>malvids</taxon>
        <taxon>Brassicales</taxon>
        <taxon>Brassicaceae</taxon>
        <taxon>Camelineae</taxon>
        <taxon>Arabidopsis</taxon>
    </lineage>
</organism>
<dbReference type="GO" id="GO:0140662">
    <property type="term" value="F:ATP-dependent protein folding chaperone"/>
    <property type="evidence" value="ECO:0007669"/>
    <property type="project" value="InterPro"/>
</dbReference>
<sequence>MSVVGFDVGNENCVIAVAKQRGIDVLLNDESNRENPAMVSFGEKQRFMGAAAAASATMHPKSTISQLKRLIGRKFREPDVQNDLRLFPFETSEDSDGGIQIQLRYMGEIQSFSPVQILGMLLSHLKQIAEKSLKTPVSDCVIGIPSYFTNSQRLAYLDAAAIAGLRPLRLMHDSTATALGYGIYKTDLAANSSPTYIVFIDIGHCDTQVCVASFESGSMRVRSHAFDRNLGGRDFDEVLFNHFAVEFKEKYNIDVYTNTKACVRLRASCEKLKKVLSANAEAQLNIECLMEEKDVKSFIKREEFEKLSAGLLERLIVPCQKALADSGLSLDHIHSVELVGSGSRIPAISKMLSSLFKRELGRTVNASECVARGCALQCAMLSPVFRVRDYEVQDSFPFAIGFSSDKGPINTPSNELLFPKGQIFPSVKVLTLHRENTFHLEAFYANHNELSPDLPTQISSFMIGPFHISHGEAARVKVRVQLNLHGIVTIDSATVESKLSLSEQLIEYHKENITSEEMISEENHQSSAMKDGTLDPSSGSTGNEPKAIKRMEIPVVANVSGALTKDELSEAKQREKSLVEQDLKMESTKDKKNALESFVYEMRDKMLNTYRNTATESERECIARNLQETEDWLYEDGDDESENAYIEKLNDIKKLIDPIENRFKDGEERLQASKDLLKTIADNRMAAESLPPPRKNAVLDECHKAERWLHEKTTKQDSLPKDANPELQSAEIKRKADALNATCKYIGKSNSPPAKPEHNGSHGSRKSDDMELD</sequence>
<dbReference type="InterPro" id="IPR013126">
    <property type="entry name" value="Hsp_70_fam"/>
</dbReference>
<dbReference type="FunFam" id="3.90.640.10:FF:000004">
    <property type="entry name" value="Heat shock 70 kDa protein 4"/>
    <property type="match status" value="1"/>
</dbReference>
<dbReference type="SUPFAM" id="SSF53067">
    <property type="entry name" value="Actin-like ATPase domain"/>
    <property type="match status" value="2"/>
</dbReference>
<evidence type="ECO:0000256" key="3">
    <source>
        <dbReference type="ARBA" id="ARBA00023186"/>
    </source>
</evidence>
<name>D7KMH2_ARALL</name>
<dbReference type="FunFam" id="2.60.34.10:FF:000034">
    <property type="entry name" value="Heat shock 70 kDa protein 16 isoform A"/>
    <property type="match status" value="1"/>
</dbReference>
<evidence type="ECO:0000256" key="4">
    <source>
        <dbReference type="ARBA" id="ARBA00061090"/>
    </source>
</evidence>
<evidence type="ECO:0000313" key="6">
    <source>
        <dbReference type="EMBL" id="EFH66144.1"/>
    </source>
</evidence>
<dbReference type="EMBL" id="GL348713">
    <property type="protein sequence ID" value="EFH66144.1"/>
    <property type="molecule type" value="Genomic_DNA"/>
</dbReference>
<dbReference type="Gene3D" id="3.30.30.30">
    <property type="match status" value="1"/>
</dbReference>
<dbReference type="eggNOG" id="KOG0103">
    <property type="taxonomic scope" value="Eukaryota"/>
</dbReference>
<accession>D7KMH2</accession>
<dbReference type="SUPFAM" id="SSF100920">
    <property type="entry name" value="Heat shock protein 70kD (HSP70), peptide-binding domain"/>
    <property type="match status" value="1"/>
</dbReference>
<dbReference type="GO" id="GO:0005524">
    <property type="term" value="F:ATP binding"/>
    <property type="evidence" value="ECO:0007669"/>
    <property type="project" value="UniProtKB-KW"/>
</dbReference>
<dbReference type="Gene3D" id="3.90.640.10">
    <property type="entry name" value="Actin, Chain A, domain 4"/>
    <property type="match status" value="1"/>
</dbReference>
<gene>
    <name evidence="6" type="ORF">ARALYDRAFT_888478</name>
</gene>
<feature type="region of interest" description="Disordered" evidence="5">
    <location>
        <begin position="711"/>
        <end position="773"/>
    </location>
</feature>
<dbReference type="AlphaFoldDB" id="D7KMH2"/>
<reference evidence="7" key="1">
    <citation type="journal article" date="2011" name="Nat. Genet.">
        <title>The Arabidopsis lyrata genome sequence and the basis of rapid genome size change.</title>
        <authorList>
            <person name="Hu T.T."/>
            <person name="Pattyn P."/>
            <person name="Bakker E.G."/>
            <person name="Cao J."/>
            <person name="Cheng J.-F."/>
            <person name="Clark R.M."/>
            <person name="Fahlgren N."/>
            <person name="Fawcett J.A."/>
            <person name="Grimwood J."/>
            <person name="Gundlach H."/>
            <person name="Haberer G."/>
            <person name="Hollister J.D."/>
            <person name="Ossowski S."/>
            <person name="Ottilar R.P."/>
            <person name="Salamov A.A."/>
            <person name="Schneeberger K."/>
            <person name="Spannagl M."/>
            <person name="Wang X."/>
            <person name="Yang L."/>
            <person name="Nasrallah M.E."/>
            <person name="Bergelson J."/>
            <person name="Carrington J.C."/>
            <person name="Gaut B.S."/>
            <person name="Schmutz J."/>
            <person name="Mayer K.F.X."/>
            <person name="Van de Peer Y."/>
            <person name="Grigoriev I.V."/>
            <person name="Nordborg M."/>
            <person name="Weigel D."/>
            <person name="Guo Y.-L."/>
        </authorList>
    </citation>
    <scope>NUCLEOTIDE SEQUENCE [LARGE SCALE GENOMIC DNA]</scope>
    <source>
        <strain evidence="7">cv. MN47</strain>
    </source>
</reference>
<dbReference type="InterPro" id="IPR029048">
    <property type="entry name" value="HSP70_C_sf"/>
</dbReference>
<feature type="region of interest" description="Disordered" evidence="5">
    <location>
        <begin position="520"/>
        <end position="545"/>
    </location>
</feature>
<dbReference type="GO" id="GO:0005634">
    <property type="term" value="C:nucleus"/>
    <property type="evidence" value="ECO:0007669"/>
    <property type="project" value="TreeGrafter"/>
</dbReference>
<evidence type="ECO:0000256" key="1">
    <source>
        <dbReference type="ARBA" id="ARBA00022741"/>
    </source>
</evidence>
<dbReference type="FunFam" id="3.30.30.30:FF:000002">
    <property type="entry name" value="Heat shock 70 kDa protein 4"/>
    <property type="match status" value="1"/>
</dbReference>
<dbReference type="Gene3D" id="2.60.34.10">
    <property type="entry name" value="Substrate Binding Domain Of DNAk, Chain A, domain 1"/>
    <property type="match status" value="1"/>
</dbReference>
<protein>
    <submittedName>
        <fullName evidence="6">Uncharacterized protein</fullName>
    </submittedName>
</protein>
<comment type="similarity">
    <text evidence="4">Belongs to the heat shock protein 70 (TC 1.A.33) family. HSP110/SSE subfamily.</text>
</comment>
<dbReference type="InterPro" id="IPR029047">
    <property type="entry name" value="HSP70_peptide-bd_sf"/>
</dbReference>
<keyword evidence="7" id="KW-1185">Reference proteome</keyword>
<dbReference type="PANTHER" id="PTHR45639">
    <property type="entry name" value="HSC70CB, ISOFORM G-RELATED"/>
    <property type="match status" value="1"/>
</dbReference>
<evidence type="ECO:0000256" key="2">
    <source>
        <dbReference type="ARBA" id="ARBA00022840"/>
    </source>
</evidence>
<dbReference type="Proteomes" id="UP000008694">
    <property type="component" value="Unassembled WGS sequence"/>
</dbReference>
<dbReference type="Pfam" id="PF00012">
    <property type="entry name" value="HSP70"/>
    <property type="match status" value="1"/>
</dbReference>
<dbReference type="GO" id="GO:0005829">
    <property type="term" value="C:cytosol"/>
    <property type="evidence" value="ECO:0007669"/>
    <property type="project" value="TreeGrafter"/>
</dbReference>
<dbReference type="Gene3D" id="1.20.1270.10">
    <property type="match status" value="1"/>
</dbReference>
<dbReference type="CDD" id="cd24095">
    <property type="entry name" value="ASKHA_NBD_HSP70_AtHsp70-14-like"/>
    <property type="match status" value="1"/>
</dbReference>
<dbReference type="Gramene" id="scaffold_101272.1">
    <property type="protein sequence ID" value="scaffold_101272.1"/>
    <property type="gene ID" value="scaffold_101272.1"/>
</dbReference>
<proteinExistence type="inferred from homology"/>
<dbReference type="SUPFAM" id="SSF100934">
    <property type="entry name" value="Heat shock protein 70kD (HSP70), C-terminal subdomain"/>
    <property type="match status" value="1"/>
</dbReference>
<dbReference type="PANTHER" id="PTHR45639:SF15">
    <property type="entry name" value="HEAT SHOCK 70 KDA PROTEIN 16"/>
    <property type="match status" value="1"/>
</dbReference>
<dbReference type="HOGENOM" id="CLU_005965_5_1_1"/>
<dbReference type="GO" id="GO:0009408">
    <property type="term" value="P:response to heat"/>
    <property type="evidence" value="ECO:0007669"/>
    <property type="project" value="EnsemblPlants"/>
</dbReference>
<dbReference type="InterPro" id="IPR043129">
    <property type="entry name" value="ATPase_NBD"/>
</dbReference>
<feature type="compositionally biased region" description="Basic and acidic residues" evidence="5">
    <location>
        <begin position="755"/>
        <end position="773"/>
    </location>
</feature>
<evidence type="ECO:0000256" key="5">
    <source>
        <dbReference type="SAM" id="MobiDB-lite"/>
    </source>
</evidence>
<dbReference type="PRINTS" id="PR00301">
    <property type="entry name" value="HEATSHOCK70"/>
</dbReference>
<keyword evidence="2" id="KW-0067">ATP-binding</keyword>
<dbReference type="GO" id="GO:1904276">
    <property type="term" value="P:regulation of wax biosynthetic process"/>
    <property type="evidence" value="ECO:0007669"/>
    <property type="project" value="EnsemblPlants"/>
</dbReference>
<dbReference type="FunFam" id="1.20.1270.10:FF:000002">
    <property type="entry name" value="Heat shock 70 kDa protein 4"/>
    <property type="match status" value="1"/>
</dbReference>
<dbReference type="FunFam" id="3.30.420.40:FF:000171">
    <property type="entry name" value="Heat shock 70 kDa protein 4"/>
    <property type="match status" value="2"/>
</dbReference>